<comment type="caution">
    <text evidence="3">The sequence shown here is derived from an EMBL/GenBank/DDBJ whole genome shotgun (WGS) entry which is preliminary data.</text>
</comment>
<proteinExistence type="predicted"/>
<dbReference type="GO" id="GO:0016020">
    <property type="term" value="C:membrane"/>
    <property type="evidence" value="ECO:0007669"/>
    <property type="project" value="TreeGrafter"/>
</dbReference>
<feature type="transmembrane region" description="Helical" evidence="1">
    <location>
        <begin position="233"/>
        <end position="253"/>
    </location>
</feature>
<evidence type="ECO:0000259" key="2">
    <source>
        <dbReference type="Pfam" id="PF00487"/>
    </source>
</evidence>
<evidence type="ECO:0000313" key="4">
    <source>
        <dbReference type="Proteomes" id="UP000326903"/>
    </source>
</evidence>
<dbReference type="AlphaFoldDB" id="A0A5J5IMC7"/>
<dbReference type="Proteomes" id="UP000326903">
    <property type="component" value="Unassembled WGS sequence"/>
</dbReference>
<dbReference type="PANTHER" id="PTHR19353">
    <property type="entry name" value="FATTY ACID DESATURASE 2"/>
    <property type="match status" value="1"/>
</dbReference>
<keyword evidence="4" id="KW-1185">Reference proteome</keyword>
<dbReference type="Pfam" id="PF00487">
    <property type="entry name" value="FA_desaturase"/>
    <property type="match status" value="1"/>
</dbReference>
<keyword evidence="1" id="KW-1133">Transmembrane helix</keyword>
<evidence type="ECO:0000256" key="1">
    <source>
        <dbReference type="SAM" id="Phobius"/>
    </source>
</evidence>
<feature type="transmembrane region" description="Helical" evidence="1">
    <location>
        <begin position="68"/>
        <end position="89"/>
    </location>
</feature>
<feature type="transmembrane region" description="Helical" evidence="1">
    <location>
        <begin position="201"/>
        <end position="221"/>
    </location>
</feature>
<dbReference type="EMBL" id="VYQF01000001">
    <property type="protein sequence ID" value="KAA9041237.1"/>
    <property type="molecule type" value="Genomic_DNA"/>
</dbReference>
<protein>
    <submittedName>
        <fullName evidence="3">Fatty acid desaturase</fullName>
    </submittedName>
</protein>
<keyword evidence="1" id="KW-0472">Membrane</keyword>
<dbReference type="PANTHER" id="PTHR19353:SF19">
    <property type="entry name" value="DELTA(5) FATTY ACID DESATURASE C-RELATED"/>
    <property type="match status" value="1"/>
</dbReference>
<dbReference type="RefSeq" id="WP_150413326.1">
    <property type="nucleotide sequence ID" value="NZ_VYQF01000001.1"/>
</dbReference>
<accession>A0A5J5IMC7</accession>
<dbReference type="GO" id="GO:0008610">
    <property type="term" value="P:lipid biosynthetic process"/>
    <property type="evidence" value="ECO:0007669"/>
    <property type="project" value="UniProtKB-ARBA"/>
</dbReference>
<feature type="transmembrane region" description="Helical" evidence="1">
    <location>
        <begin position="101"/>
        <end position="120"/>
    </location>
</feature>
<dbReference type="GO" id="GO:0016717">
    <property type="term" value="F:oxidoreductase activity, acting on paired donors, with oxidation of a pair of donors resulting in the reduction of molecular oxygen to two molecules of water"/>
    <property type="evidence" value="ECO:0007669"/>
    <property type="project" value="TreeGrafter"/>
</dbReference>
<reference evidence="3 4" key="1">
    <citation type="submission" date="2019-09" db="EMBL/GenBank/DDBJ databases">
        <title>Draft genome sequence of Ginsengibacter sp. BR5-29.</title>
        <authorList>
            <person name="Im W.-T."/>
        </authorList>
    </citation>
    <scope>NUCLEOTIDE SEQUENCE [LARGE SCALE GENOMIC DNA]</scope>
    <source>
        <strain evidence="3 4">BR5-29</strain>
    </source>
</reference>
<gene>
    <name evidence="3" type="ORF">FW778_04160</name>
</gene>
<name>A0A5J5IMC7_9BACT</name>
<dbReference type="InterPro" id="IPR005804">
    <property type="entry name" value="FA_desaturase_dom"/>
</dbReference>
<feature type="transmembrane region" description="Helical" evidence="1">
    <location>
        <begin position="163"/>
        <end position="180"/>
    </location>
</feature>
<feature type="domain" description="Fatty acid desaturase" evidence="2">
    <location>
        <begin position="72"/>
        <end position="339"/>
    </location>
</feature>
<feature type="transmembrane region" description="Helical" evidence="1">
    <location>
        <begin position="41"/>
        <end position="62"/>
    </location>
</feature>
<keyword evidence="1" id="KW-0812">Transmembrane</keyword>
<dbReference type="InterPro" id="IPR012171">
    <property type="entry name" value="Fatty_acid_desaturase"/>
</dbReference>
<evidence type="ECO:0000313" key="3">
    <source>
        <dbReference type="EMBL" id="KAA9041237.1"/>
    </source>
</evidence>
<sequence>MELIAKPVFAKLEAERDMFLELRKQVNQTVTTLEKKRRWLITLKAIVFPSLYLATYIAALLYGSNVYILYTCYALLAFLLEINFLNLTHDAVHNTLFSRKWINSLYAYFLDIIGANSYIFKIRHIRLHHNYPNVMGWDSDFEQSPMARVFPHGEYSKMHRYQYIYLPLLYPLYLFNWLFIRDFKDFFKKNTIVWKINTIPTIEYGKLFFFKALFVFNFIILPKMVLHVTWGEIITAFLIMMFTASSTSLIFLLSPHATPESEFPLPDNKGQLPDTWFRHQLATTNDVENDNWFTRFFLGSFNYHIAHHVFPYVNHVYYPEVTQQIQAFAKKNNLPYRSFPLWRSLYNHFRLLKANAVAENIFEETM</sequence>
<organism evidence="3 4">
    <name type="scientific">Ginsengibacter hankyongi</name>
    <dbReference type="NCBI Taxonomy" id="2607284"/>
    <lineage>
        <taxon>Bacteria</taxon>
        <taxon>Pseudomonadati</taxon>
        <taxon>Bacteroidota</taxon>
        <taxon>Chitinophagia</taxon>
        <taxon>Chitinophagales</taxon>
        <taxon>Chitinophagaceae</taxon>
        <taxon>Ginsengibacter</taxon>
    </lineage>
</organism>